<evidence type="ECO:0000259" key="2">
    <source>
        <dbReference type="Pfam" id="PF04149"/>
    </source>
</evidence>
<dbReference type="InterPro" id="IPR007278">
    <property type="entry name" value="DUF397"/>
</dbReference>
<dbReference type="Pfam" id="PF04149">
    <property type="entry name" value="DUF397"/>
    <property type="match status" value="1"/>
</dbReference>
<protein>
    <recommendedName>
        <fullName evidence="2">DUF397 domain-containing protein</fullName>
    </recommendedName>
</protein>
<accession>A0A4D4J553</accession>
<dbReference type="OrthoDB" id="3696856at2"/>
<sequence>MTSTRWRKSSYSGGNPQTSCVELSNTLDEIRDSKNPTGPTLRVDVVAFVRAVKSGQFDQAAK</sequence>
<dbReference type="EMBL" id="BJFL01000002">
    <property type="protein sequence ID" value="GDY29093.1"/>
    <property type="molecule type" value="Genomic_DNA"/>
</dbReference>
<dbReference type="AlphaFoldDB" id="A0A4D4J553"/>
<proteinExistence type="predicted"/>
<evidence type="ECO:0000313" key="3">
    <source>
        <dbReference type="EMBL" id="GDY29093.1"/>
    </source>
</evidence>
<name>A0A4D4J553_9PSEU</name>
<dbReference type="RefSeq" id="WP_137812255.1">
    <property type="nucleotide sequence ID" value="NZ_BJFL01000002.1"/>
</dbReference>
<feature type="domain" description="DUF397" evidence="2">
    <location>
        <begin position="5"/>
        <end position="52"/>
    </location>
</feature>
<dbReference type="Proteomes" id="UP000298860">
    <property type="component" value="Unassembled WGS sequence"/>
</dbReference>
<keyword evidence="4" id="KW-1185">Reference proteome</keyword>
<evidence type="ECO:0000256" key="1">
    <source>
        <dbReference type="SAM" id="MobiDB-lite"/>
    </source>
</evidence>
<feature type="region of interest" description="Disordered" evidence="1">
    <location>
        <begin position="1"/>
        <end position="20"/>
    </location>
</feature>
<reference evidence="4" key="1">
    <citation type="submission" date="2019-04" db="EMBL/GenBank/DDBJ databases">
        <title>Draft genome sequence of Pseudonocardiaceae bacterium SL3-2-4.</title>
        <authorList>
            <person name="Ningsih F."/>
            <person name="Yokota A."/>
            <person name="Sakai Y."/>
            <person name="Nanatani K."/>
            <person name="Yabe S."/>
            <person name="Oetari A."/>
            <person name="Sjamsuridzal W."/>
        </authorList>
    </citation>
    <scope>NUCLEOTIDE SEQUENCE [LARGE SCALE GENOMIC DNA]</scope>
    <source>
        <strain evidence="4">SL3-2-4</strain>
    </source>
</reference>
<organism evidence="3 4">
    <name type="scientific">Gandjariella thermophila</name>
    <dbReference type="NCBI Taxonomy" id="1931992"/>
    <lineage>
        <taxon>Bacteria</taxon>
        <taxon>Bacillati</taxon>
        <taxon>Actinomycetota</taxon>
        <taxon>Actinomycetes</taxon>
        <taxon>Pseudonocardiales</taxon>
        <taxon>Pseudonocardiaceae</taxon>
        <taxon>Gandjariella</taxon>
    </lineage>
</organism>
<feature type="compositionally biased region" description="Polar residues" evidence="1">
    <location>
        <begin position="9"/>
        <end position="20"/>
    </location>
</feature>
<gene>
    <name evidence="3" type="ORF">GTS_07260</name>
</gene>
<evidence type="ECO:0000313" key="4">
    <source>
        <dbReference type="Proteomes" id="UP000298860"/>
    </source>
</evidence>
<comment type="caution">
    <text evidence="3">The sequence shown here is derived from an EMBL/GenBank/DDBJ whole genome shotgun (WGS) entry which is preliminary data.</text>
</comment>